<reference evidence="1" key="1">
    <citation type="submission" date="2021-02" db="EMBL/GenBank/DDBJ databases">
        <authorList>
            <person name="Nowell W R."/>
        </authorList>
    </citation>
    <scope>NUCLEOTIDE SEQUENCE</scope>
</reference>
<dbReference type="PANTHER" id="PTHR35871">
    <property type="entry name" value="EXPRESSED PROTEIN"/>
    <property type="match status" value="1"/>
</dbReference>
<sequence length="479" mass="56086">MSLRHLGHTWRDVDSFLTSIGCTTIKTCHKWTNILVNRDFNEFTIDERGGKRGDSFWDCYPDLELEAKQFVYQECSKTEAAFTVETLARFIDQRFYELNNLKKIDQQLVRSVESCRLDLRRFGVKFTANSSRPYFLGHEREDVVKHRQEFVKYFIEREQLFYTITNDAVPQWRIPTTAPTTLLCHDESTCKCGEITAKRWIMPDNAPFYNKGRGRSIMCSDLLNNASAAIALGGDNYFNNQSILNQFKRLFQLLPFKKEYKSHNFLCLVDNSRTHTAAEIHLNDFGMRPGTRCSVDKIEYIDENNKKQTIECYDDDGYSKGLLTIANELNVFVPSKFKLNDFKLLLSQHAASKSVSKLEKLAAEYNIKIIFTPKYHCETNPIEGYWCHSKQYIRKHTDQSFQKLTTLMPEPKANFIQKQAHLKRFRRFWRTIKAYDQGKDYLEVLRMFSSGLCNDQIITQVTKRLVKRLVFFLDIGHPV</sequence>
<dbReference type="AlphaFoldDB" id="A0A817XF05"/>
<dbReference type="InterPro" id="IPR036397">
    <property type="entry name" value="RNaseH_sf"/>
</dbReference>
<proteinExistence type="predicted"/>
<dbReference type="Proteomes" id="UP000663872">
    <property type="component" value="Unassembled WGS sequence"/>
</dbReference>
<name>A0A817XF05_9BILA</name>
<dbReference type="EMBL" id="CAJNYT010000719">
    <property type="protein sequence ID" value="CAF3367242.1"/>
    <property type="molecule type" value="Genomic_DNA"/>
</dbReference>
<evidence type="ECO:0000313" key="1">
    <source>
        <dbReference type="EMBL" id="CAF3367242.1"/>
    </source>
</evidence>
<dbReference type="PANTHER" id="PTHR35871:SF1">
    <property type="entry name" value="CXC1-LIKE CYSTEINE CLUSTER ASSOCIATED WITH KDZ TRANSPOSASES DOMAIN-CONTAINING PROTEIN"/>
    <property type="match status" value="1"/>
</dbReference>
<dbReference type="GO" id="GO:0003676">
    <property type="term" value="F:nucleic acid binding"/>
    <property type="evidence" value="ECO:0007669"/>
    <property type="project" value="InterPro"/>
</dbReference>
<accession>A0A817XF05</accession>
<evidence type="ECO:0000313" key="2">
    <source>
        <dbReference type="Proteomes" id="UP000663872"/>
    </source>
</evidence>
<organism evidence="1 2">
    <name type="scientific">Rotaria socialis</name>
    <dbReference type="NCBI Taxonomy" id="392032"/>
    <lineage>
        <taxon>Eukaryota</taxon>
        <taxon>Metazoa</taxon>
        <taxon>Spiralia</taxon>
        <taxon>Gnathifera</taxon>
        <taxon>Rotifera</taxon>
        <taxon>Eurotatoria</taxon>
        <taxon>Bdelloidea</taxon>
        <taxon>Philodinida</taxon>
        <taxon>Philodinidae</taxon>
        <taxon>Rotaria</taxon>
    </lineage>
</organism>
<gene>
    <name evidence="1" type="ORF">GRG538_LOCUS6987</name>
</gene>
<dbReference type="Gene3D" id="3.30.420.10">
    <property type="entry name" value="Ribonuclease H-like superfamily/Ribonuclease H"/>
    <property type="match status" value="1"/>
</dbReference>
<comment type="caution">
    <text evidence="1">The sequence shown here is derived from an EMBL/GenBank/DDBJ whole genome shotgun (WGS) entry which is preliminary data.</text>
</comment>
<protein>
    <submittedName>
        <fullName evidence="1">Uncharacterized protein</fullName>
    </submittedName>
</protein>